<dbReference type="PROSITE" id="PS50082">
    <property type="entry name" value="WD_REPEATS_2"/>
    <property type="match status" value="2"/>
</dbReference>
<evidence type="ECO:0000313" key="3">
    <source>
        <dbReference type="EMBL" id="GMN56730.1"/>
    </source>
</evidence>
<organism evidence="3 4">
    <name type="scientific">Ficus carica</name>
    <name type="common">Common fig</name>
    <dbReference type="NCBI Taxonomy" id="3494"/>
    <lineage>
        <taxon>Eukaryota</taxon>
        <taxon>Viridiplantae</taxon>
        <taxon>Streptophyta</taxon>
        <taxon>Embryophyta</taxon>
        <taxon>Tracheophyta</taxon>
        <taxon>Spermatophyta</taxon>
        <taxon>Magnoliopsida</taxon>
        <taxon>eudicotyledons</taxon>
        <taxon>Gunneridae</taxon>
        <taxon>Pentapetalae</taxon>
        <taxon>rosids</taxon>
        <taxon>fabids</taxon>
        <taxon>Rosales</taxon>
        <taxon>Moraceae</taxon>
        <taxon>Ficeae</taxon>
        <taxon>Ficus</taxon>
    </lineage>
</organism>
<dbReference type="EMBL" id="BTGU01000065">
    <property type="protein sequence ID" value="GMN56730.1"/>
    <property type="molecule type" value="Genomic_DNA"/>
</dbReference>
<accession>A0AA88AQI0</accession>
<name>A0AA88AQI0_FICCA</name>
<dbReference type="InterPro" id="IPR015943">
    <property type="entry name" value="WD40/YVTN_repeat-like_dom_sf"/>
</dbReference>
<evidence type="ECO:0008006" key="5">
    <source>
        <dbReference type="Google" id="ProtNLM"/>
    </source>
</evidence>
<dbReference type="InterPro" id="IPR053053">
    <property type="entry name" value="WD_repeat_protein"/>
</dbReference>
<dbReference type="InterPro" id="IPR001680">
    <property type="entry name" value="WD40_rpt"/>
</dbReference>
<dbReference type="AlphaFoldDB" id="A0AA88AQI0"/>
<evidence type="ECO:0000313" key="4">
    <source>
        <dbReference type="Proteomes" id="UP001187192"/>
    </source>
</evidence>
<evidence type="ECO:0000256" key="2">
    <source>
        <dbReference type="SAM" id="MobiDB-lite"/>
    </source>
</evidence>
<keyword evidence="4" id="KW-1185">Reference proteome</keyword>
<dbReference type="SMART" id="SM00320">
    <property type="entry name" value="WD40"/>
    <property type="match status" value="6"/>
</dbReference>
<reference evidence="3" key="1">
    <citation type="submission" date="2023-07" db="EMBL/GenBank/DDBJ databases">
        <title>draft genome sequence of fig (Ficus carica).</title>
        <authorList>
            <person name="Takahashi T."/>
            <person name="Nishimura K."/>
        </authorList>
    </citation>
    <scope>NUCLEOTIDE SEQUENCE</scope>
</reference>
<dbReference type="PANTHER" id="PTHR44566">
    <property type="entry name" value="TRANSDUCIN/WD40 REPEAT-LIKE SUPERFAMILY PROTEIN"/>
    <property type="match status" value="1"/>
</dbReference>
<feature type="repeat" description="WD" evidence="1">
    <location>
        <begin position="275"/>
        <end position="317"/>
    </location>
</feature>
<comment type="caution">
    <text evidence="3">The sequence shown here is derived from an EMBL/GenBank/DDBJ whole genome shotgun (WGS) entry which is preliminary data.</text>
</comment>
<dbReference type="Proteomes" id="UP001187192">
    <property type="component" value="Unassembled WGS sequence"/>
</dbReference>
<dbReference type="SUPFAM" id="SSF50978">
    <property type="entry name" value="WD40 repeat-like"/>
    <property type="match status" value="1"/>
</dbReference>
<evidence type="ECO:0000256" key="1">
    <source>
        <dbReference type="PROSITE-ProRule" id="PRU00221"/>
    </source>
</evidence>
<dbReference type="Pfam" id="PF00400">
    <property type="entry name" value="WD40"/>
    <property type="match status" value="2"/>
</dbReference>
<feature type="repeat" description="WD" evidence="1">
    <location>
        <begin position="427"/>
        <end position="456"/>
    </location>
</feature>
<proteinExistence type="predicted"/>
<sequence length="490" mass="54068">MSCGDGGGIGDDGAVTMGYKVPAAMDLLCNAYSNDSDEDDGPKPEPEPKRLPFPSSSSNSSKRPRLGSQIGHPLSGHPAIHLTQSPMLQGEAPIPGRYISKRERAQFSPLPRVPEQVSVPISPVLGSTLDSNIRSDILSLLRNKTKTVAQQGKMCERMSIALASHTKAVTAIHWSPTHVCFLRNRVEEGQEVVLLGFGIEPRESTAHLLASAGMDNSICIWNAWSSDQKIARKLCFHNAAVKDVKWSRQGLSVLSCGYDCSSRLVDVEKGTETQIFKEDQMVGVVKFHEDNFNLFLSGGSQGHIRLWDIRTGKVVHEFVRGREPILDVEFSRNGRQIISSSDISRSNVSENSIIVWDVSRQVPLSNQVYVEAYTCPCVRFHPFDPVFVAQSNGNYIAIFSSYPPYKLNKYKRYESHGVLGFPIKCNFSSDGENLISGSSDGSIYFYNYRSSELVTKIKAYEQACIDIAVHPILPNVIASCSWGGEVSVFE</sequence>
<feature type="compositionally biased region" description="Basic and acidic residues" evidence="2">
    <location>
        <begin position="41"/>
        <end position="50"/>
    </location>
</feature>
<protein>
    <recommendedName>
        <fullName evidence="5">WD repeat-containing protein 25</fullName>
    </recommendedName>
</protein>
<feature type="region of interest" description="Disordered" evidence="2">
    <location>
        <begin position="31"/>
        <end position="80"/>
    </location>
</feature>
<dbReference type="InterPro" id="IPR036322">
    <property type="entry name" value="WD40_repeat_dom_sf"/>
</dbReference>
<keyword evidence="1" id="KW-0853">WD repeat</keyword>
<dbReference type="Gene3D" id="2.130.10.10">
    <property type="entry name" value="YVTN repeat-like/Quinoprotein amine dehydrogenase"/>
    <property type="match status" value="1"/>
</dbReference>
<dbReference type="PANTHER" id="PTHR44566:SF1">
    <property type="entry name" value="WD REPEAT-CONTAINING PROTEIN 25"/>
    <property type="match status" value="1"/>
</dbReference>
<gene>
    <name evidence="3" type="ORF">TIFTF001_025853</name>
</gene>